<dbReference type="Proteomes" id="UP000014977">
    <property type="component" value="Unassembled WGS sequence"/>
</dbReference>
<feature type="domain" description="Cell wall hydrolase SleB" evidence="2">
    <location>
        <begin position="90"/>
        <end position="198"/>
    </location>
</feature>
<sequence length="206" mass="22757">MRYIWIAACLAIILLATGLISADQEQKAETAESKAAVLEQKASAEGGKASPMPSEVITKPEAQAVDPAGQERLDDAVTCLSRTIYWETRGEGVAGMEAIANVVMNRLGHEGFPNTICGVVTQGREEGACQFSWWCDGRPDDAEEEKSYEIAKEIARKALNRQLKDRTGEALYFHHRRVNPDWSAEYLKTTEVGEHIFYKPHGGEAM</sequence>
<dbReference type="Gene3D" id="1.10.10.2520">
    <property type="entry name" value="Cell wall hydrolase SleB, domain 1"/>
    <property type="match status" value="1"/>
</dbReference>
<dbReference type="STRING" id="897.B2D07_12855"/>
<evidence type="ECO:0000313" key="3">
    <source>
        <dbReference type="EMBL" id="EPR33292.1"/>
    </source>
</evidence>
<dbReference type="eggNOG" id="COG3773">
    <property type="taxonomic scope" value="Bacteria"/>
</dbReference>
<dbReference type="AlphaFoldDB" id="S7T824"/>
<dbReference type="EMBL" id="ATHJ01000127">
    <property type="protein sequence ID" value="EPR33292.1"/>
    <property type="molecule type" value="Genomic_DNA"/>
</dbReference>
<dbReference type="RefSeq" id="WP_020878414.1">
    <property type="nucleotide sequence ID" value="NZ_ATHJ01000127.1"/>
</dbReference>
<dbReference type="InterPro" id="IPR042047">
    <property type="entry name" value="SleB_dom1"/>
</dbReference>
<dbReference type="GO" id="GO:0016787">
    <property type="term" value="F:hydrolase activity"/>
    <property type="evidence" value="ECO:0007669"/>
    <property type="project" value="UniProtKB-KW"/>
</dbReference>
<evidence type="ECO:0000256" key="1">
    <source>
        <dbReference type="SAM" id="SignalP"/>
    </source>
</evidence>
<dbReference type="OrthoDB" id="9785345at2"/>
<organism evidence="3 4">
    <name type="scientific">Desulfococcus multivorans DSM 2059</name>
    <dbReference type="NCBI Taxonomy" id="1121405"/>
    <lineage>
        <taxon>Bacteria</taxon>
        <taxon>Pseudomonadati</taxon>
        <taxon>Thermodesulfobacteriota</taxon>
        <taxon>Desulfobacteria</taxon>
        <taxon>Desulfobacterales</taxon>
        <taxon>Desulfococcaceae</taxon>
        <taxon>Desulfococcus</taxon>
    </lineage>
</organism>
<keyword evidence="4" id="KW-1185">Reference proteome</keyword>
<evidence type="ECO:0000259" key="2">
    <source>
        <dbReference type="Pfam" id="PF07486"/>
    </source>
</evidence>
<dbReference type="PATRIC" id="fig|1121405.3.peg.4067"/>
<reference evidence="3 4" key="1">
    <citation type="journal article" date="2013" name="Genome Announc.">
        <title>Draft genome sequences for three mercury-methylating, sulfate-reducing bacteria.</title>
        <authorList>
            <person name="Brown S.D."/>
            <person name="Hurt R.A.Jr."/>
            <person name="Gilmour C.C."/>
            <person name="Elias D.A."/>
        </authorList>
    </citation>
    <scope>NUCLEOTIDE SEQUENCE [LARGE SCALE GENOMIC DNA]</scope>
    <source>
        <strain evidence="3 4">DSM 2059</strain>
    </source>
</reference>
<proteinExistence type="predicted"/>
<dbReference type="InterPro" id="IPR011105">
    <property type="entry name" value="Cell_wall_hydrolase_SleB"/>
</dbReference>
<protein>
    <submittedName>
        <fullName evidence="3">Cell wall hydrolase SleB</fullName>
    </submittedName>
</protein>
<accession>S7T824</accession>
<keyword evidence="1" id="KW-0732">Signal</keyword>
<evidence type="ECO:0000313" key="4">
    <source>
        <dbReference type="Proteomes" id="UP000014977"/>
    </source>
</evidence>
<keyword evidence="3" id="KW-0378">Hydrolase</keyword>
<dbReference type="Pfam" id="PF07486">
    <property type="entry name" value="Hydrolase_2"/>
    <property type="match status" value="1"/>
</dbReference>
<name>S7T824_DESML</name>
<feature type="chain" id="PRO_5011637065" evidence="1">
    <location>
        <begin position="23"/>
        <end position="206"/>
    </location>
</feature>
<gene>
    <name evidence="3" type="ORF">dsmv_0831</name>
</gene>
<feature type="signal peptide" evidence="1">
    <location>
        <begin position="1"/>
        <end position="22"/>
    </location>
</feature>
<comment type="caution">
    <text evidence="3">The sequence shown here is derived from an EMBL/GenBank/DDBJ whole genome shotgun (WGS) entry which is preliminary data.</text>
</comment>